<keyword evidence="4" id="KW-1185">Reference proteome</keyword>
<keyword evidence="2" id="KW-0472">Membrane</keyword>
<gene>
    <name evidence="3" type="ORF">SAMN05216580_2008</name>
</gene>
<dbReference type="AlphaFoldDB" id="A0A1H2GXL6"/>
<dbReference type="STRING" id="1245526.SAMN05216580_2008"/>
<dbReference type="EMBL" id="LT629780">
    <property type="protein sequence ID" value="SDU24058.1"/>
    <property type="molecule type" value="Genomic_DNA"/>
</dbReference>
<reference evidence="4" key="1">
    <citation type="submission" date="2016-10" db="EMBL/GenBank/DDBJ databases">
        <authorList>
            <person name="Varghese N."/>
            <person name="Submissions S."/>
        </authorList>
    </citation>
    <scope>NUCLEOTIDE SEQUENCE [LARGE SCALE GENOMIC DNA]</scope>
    <source>
        <strain evidence="4">CCTCC 2012022</strain>
    </source>
</reference>
<feature type="region of interest" description="Disordered" evidence="1">
    <location>
        <begin position="24"/>
        <end position="62"/>
    </location>
</feature>
<evidence type="ECO:0000313" key="3">
    <source>
        <dbReference type="EMBL" id="SDU24058.1"/>
    </source>
</evidence>
<proteinExistence type="predicted"/>
<evidence type="ECO:0000256" key="2">
    <source>
        <dbReference type="SAM" id="Phobius"/>
    </source>
</evidence>
<keyword evidence="2" id="KW-1133">Transmembrane helix</keyword>
<evidence type="ECO:0000313" key="4">
    <source>
        <dbReference type="Proteomes" id="UP000243063"/>
    </source>
</evidence>
<name>A0A1H2GXL6_9GAMM</name>
<feature type="compositionally biased region" description="Low complexity" evidence="1">
    <location>
        <begin position="24"/>
        <end position="41"/>
    </location>
</feature>
<dbReference type="Proteomes" id="UP000243063">
    <property type="component" value="Chromosome I"/>
</dbReference>
<organism evidence="3 4">
    <name type="scientific">Geopseudomonas guangdongensis</name>
    <dbReference type="NCBI Taxonomy" id="1245526"/>
    <lineage>
        <taxon>Bacteria</taxon>
        <taxon>Pseudomonadati</taxon>
        <taxon>Pseudomonadota</taxon>
        <taxon>Gammaproteobacteria</taxon>
        <taxon>Pseudomonadales</taxon>
        <taxon>Pseudomonadaceae</taxon>
        <taxon>Geopseudomonas</taxon>
    </lineage>
</organism>
<evidence type="ECO:0000256" key="1">
    <source>
        <dbReference type="SAM" id="MobiDB-lite"/>
    </source>
</evidence>
<protein>
    <submittedName>
        <fullName evidence="3">Uncharacterized protein</fullName>
    </submittedName>
</protein>
<keyword evidence="2" id="KW-0812">Transmembrane</keyword>
<sequence length="94" mass="9947">MHRLHTTTLEGDRPLGFCPSSALAAPGASAPSAAPTAPHAARPLRDTARSPRTQATRHNGAREERGEIIGCILALLLCLGVIGAFYHFTWSVFG</sequence>
<accession>A0A1H2GXL6</accession>
<dbReference type="RefSeq" id="WP_090214060.1">
    <property type="nucleotide sequence ID" value="NZ_LT629780.1"/>
</dbReference>
<feature type="transmembrane region" description="Helical" evidence="2">
    <location>
        <begin position="68"/>
        <end position="88"/>
    </location>
</feature>